<dbReference type="Proteomes" id="UP000800092">
    <property type="component" value="Unassembled WGS sequence"/>
</dbReference>
<dbReference type="PANTHER" id="PTHR13108">
    <property type="entry name" value="CONDENSIN COMPLEX SUBUNIT 2"/>
    <property type="match status" value="1"/>
</dbReference>
<gene>
    <name evidence="13" type="ORF">EV356DRAFT_555704</name>
</gene>
<dbReference type="OrthoDB" id="362021at2759"/>
<dbReference type="GO" id="GO:0000796">
    <property type="term" value="C:condensin complex"/>
    <property type="evidence" value="ECO:0007669"/>
    <property type="project" value="InterPro"/>
</dbReference>
<keyword evidence="9 11" id="KW-0226">DNA condensation</keyword>
<dbReference type="PANTHER" id="PTHR13108:SF9">
    <property type="entry name" value="CONDENSIN COMPLEX SUBUNIT 2"/>
    <property type="match status" value="1"/>
</dbReference>
<keyword evidence="10 11" id="KW-0131">Cell cycle</keyword>
<evidence type="ECO:0000256" key="12">
    <source>
        <dbReference type="SAM" id="MobiDB-lite"/>
    </source>
</evidence>
<evidence type="ECO:0000256" key="1">
    <source>
        <dbReference type="ARBA" id="ARBA00004286"/>
    </source>
</evidence>
<evidence type="ECO:0000256" key="5">
    <source>
        <dbReference type="ARBA" id="ARBA00022454"/>
    </source>
</evidence>
<dbReference type="PIRSF" id="PIRSF017126">
    <property type="entry name" value="Condensin_H"/>
    <property type="match status" value="1"/>
</dbReference>
<comment type="function">
    <text evidence="11">Regulatory subunit of the condensin complex, a complex required for conversion of interphase chromatin into mitotic-like condense chromosomes.</text>
</comment>
<feature type="region of interest" description="Disordered" evidence="12">
    <location>
        <begin position="379"/>
        <end position="400"/>
    </location>
</feature>
<feature type="compositionally biased region" description="Basic and acidic residues" evidence="12">
    <location>
        <begin position="379"/>
        <end position="396"/>
    </location>
</feature>
<feature type="compositionally biased region" description="Polar residues" evidence="12">
    <location>
        <begin position="1"/>
        <end position="17"/>
    </location>
</feature>
<dbReference type="GO" id="GO:0005737">
    <property type="term" value="C:cytoplasm"/>
    <property type="evidence" value="ECO:0007669"/>
    <property type="project" value="UniProtKB-SubCell"/>
</dbReference>
<feature type="compositionally biased region" description="Acidic residues" evidence="12">
    <location>
        <begin position="205"/>
        <end position="218"/>
    </location>
</feature>
<evidence type="ECO:0000256" key="4">
    <source>
        <dbReference type="ARBA" id="ARBA00016065"/>
    </source>
</evidence>
<proteinExistence type="inferred from homology"/>
<evidence type="ECO:0000256" key="11">
    <source>
        <dbReference type="PIRNR" id="PIRNR017126"/>
    </source>
</evidence>
<evidence type="ECO:0000313" key="14">
    <source>
        <dbReference type="Proteomes" id="UP000800092"/>
    </source>
</evidence>
<comment type="similarity">
    <text evidence="3 11">Belongs to the CND2 (condensin subunit 2) family.</text>
</comment>
<accession>A0A6A6HHB4</accession>
<dbReference type="InterPro" id="IPR022816">
    <property type="entry name" value="Condensin_barren_su2"/>
</dbReference>
<evidence type="ECO:0000256" key="2">
    <source>
        <dbReference type="ARBA" id="ARBA00004496"/>
    </source>
</evidence>
<feature type="region of interest" description="Disordered" evidence="12">
    <location>
        <begin position="1"/>
        <end position="102"/>
    </location>
</feature>
<keyword evidence="8 11" id="KW-0498">Mitosis</keyword>
<feature type="region of interest" description="Disordered" evidence="12">
    <location>
        <begin position="291"/>
        <end position="330"/>
    </location>
</feature>
<keyword evidence="7 11" id="KW-0132">Cell division</keyword>
<keyword evidence="6" id="KW-0963">Cytoplasm</keyword>
<evidence type="ECO:0000256" key="8">
    <source>
        <dbReference type="ARBA" id="ARBA00022776"/>
    </source>
</evidence>
<feature type="compositionally biased region" description="Basic and acidic residues" evidence="12">
    <location>
        <begin position="513"/>
        <end position="532"/>
    </location>
</feature>
<feature type="region of interest" description="Disordered" evidence="12">
    <location>
        <begin position="192"/>
        <end position="233"/>
    </location>
</feature>
<feature type="compositionally biased region" description="Basic and acidic residues" evidence="12">
    <location>
        <begin position="298"/>
        <end position="320"/>
    </location>
</feature>
<dbReference type="GO" id="GO:0051301">
    <property type="term" value="P:cell division"/>
    <property type="evidence" value="ECO:0007669"/>
    <property type="project" value="UniProtKB-KW"/>
</dbReference>
<reference evidence="13" key="1">
    <citation type="journal article" date="2020" name="Stud. Mycol.">
        <title>101 Dothideomycetes genomes: a test case for predicting lifestyles and emergence of pathogens.</title>
        <authorList>
            <person name="Haridas S."/>
            <person name="Albert R."/>
            <person name="Binder M."/>
            <person name="Bloem J."/>
            <person name="Labutti K."/>
            <person name="Salamov A."/>
            <person name="Andreopoulos B."/>
            <person name="Baker S."/>
            <person name="Barry K."/>
            <person name="Bills G."/>
            <person name="Bluhm B."/>
            <person name="Cannon C."/>
            <person name="Castanera R."/>
            <person name="Culley D."/>
            <person name="Daum C."/>
            <person name="Ezra D."/>
            <person name="Gonzalez J."/>
            <person name="Henrissat B."/>
            <person name="Kuo A."/>
            <person name="Liang C."/>
            <person name="Lipzen A."/>
            <person name="Lutzoni F."/>
            <person name="Magnuson J."/>
            <person name="Mondo S."/>
            <person name="Nolan M."/>
            <person name="Ohm R."/>
            <person name="Pangilinan J."/>
            <person name="Park H.-J."/>
            <person name="Ramirez L."/>
            <person name="Alfaro M."/>
            <person name="Sun H."/>
            <person name="Tritt A."/>
            <person name="Yoshinaga Y."/>
            <person name="Zwiers L.-H."/>
            <person name="Turgeon B."/>
            <person name="Goodwin S."/>
            <person name="Spatafora J."/>
            <person name="Crous P."/>
            <person name="Grigoriev I."/>
        </authorList>
    </citation>
    <scope>NUCLEOTIDE SEQUENCE</scope>
    <source>
        <strain evidence="13">Tuck. ex Michener</strain>
    </source>
</reference>
<feature type="region of interest" description="Disordered" evidence="12">
    <location>
        <begin position="513"/>
        <end position="536"/>
    </location>
</feature>
<protein>
    <recommendedName>
        <fullName evidence="4 11">Condensin complex subunit 2</fullName>
    </recommendedName>
</protein>
<evidence type="ECO:0000256" key="9">
    <source>
        <dbReference type="ARBA" id="ARBA00023067"/>
    </source>
</evidence>
<dbReference type="EMBL" id="ML991779">
    <property type="protein sequence ID" value="KAF2237525.1"/>
    <property type="molecule type" value="Genomic_DNA"/>
</dbReference>
<feature type="region of interest" description="Disordered" evidence="12">
    <location>
        <begin position="596"/>
        <end position="639"/>
    </location>
</feature>
<evidence type="ECO:0000256" key="7">
    <source>
        <dbReference type="ARBA" id="ARBA00022618"/>
    </source>
</evidence>
<evidence type="ECO:0000313" key="13">
    <source>
        <dbReference type="EMBL" id="KAF2237525.1"/>
    </source>
</evidence>
<evidence type="ECO:0000256" key="10">
    <source>
        <dbReference type="ARBA" id="ARBA00023306"/>
    </source>
</evidence>
<feature type="compositionally biased region" description="Basic and acidic residues" evidence="12">
    <location>
        <begin position="39"/>
        <end position="54"/>
    </location>
</feature>
<evidence type="ECO:0000256" key="3">
    <source>
        <dbReference type="ARBA" id="ARBA00009471"/>
    </source>
</evidence>
<organism evidence="13 14">
    <name type="scientific">Viridothelium virens</name>
    <name type="common">Speckled blister lichen</name>
    <name type="synonym">Trypethelium virens</name>
    <dbReference type="NCBI Taxonomy" id="1048519"/>
    <lineage>
        <taxon>Eukaryota</taxon>
        <taxon>Fungi</taxon>
        <taxon>Dikarya</taxon>
        <taxon>Ascomycota</taxon>
        <taxon>Pezizomycotina</taxon>
        <taxon>Dothideomycetes</taxon>
        <taxon>Dothideomycetes incertae sedis</taxon>
        <taxon>Trypetheliales</taxon>
        <taxon>Trypetheliaceae</taxon>
        <taxon>Viridothelium</taxon>
    </lineage>
</organism>
<keyword evidence="5" id="KW-0158">Chromosome</keyword>
<dbReference type="GO" id="GO:0003682">
    <property type="term" value="F:chromatin binding"/>
    <property type="evidence" value="ECO:0007669"/>
    <property type="project" value="TreeGrafter"/>
</dbReference>
<comment type="subcellular location">
    <subcellularLocation>
        <location evidence="1">Chromosome</location>
    </subcellularLocation>
    <subcellularLocation>
        <location evidence="2">Cytoplasm</location>
    </subcellularLocation>
</comment>
<dbReference type="Pfam" id="PF05786">
    <property type="entry name" value="Cnd2"/>
    <property type="match status" value="1"/>
</dbReference>
<sequence length="831" mass="91556">MPRVTNASRVSSAQHAQTPYKGSPIKYGYESPWTNPSDRNARIPLNDDKQEKAKRLQSRQAQHESQMDQIRAAATPARRRKSLVGGTSSPHTPGQDPLRRISVGGNAVTPMKRVPILANFEEWMKMATDNKINATNAWNFALIDYFHDMSLLKEGDGVNFQKASCTLDGCVKIYTSRVDGVATETGRMLSSLADSGNKKRKDGDAEGEEGEEEGEEGEDGVKKRPKKRTQKTAEATLATSFAQLQLKKMELEFSVDPLFKKASADFDEGGAKGLLLNHLAIDGEGRIVFDSSDDAQDESQKSREGGLTDAEGDKNEEHTIESSSVQPEEKDGEIDIAALGAKFFPNLAVVEEQKICPSLESFELGNANGTLDLPFLKTPPEDWKSPKKGGQQDHDAGSGIFMDQDNAAGFDDDDSHMGGFDLPLDIGFGEGGEAWAKEAALEPQKHVQTLPGMDAVGDEDAVKVEIGGFDPDSTQYGVTLGKGKEDQENILSYFDEALKKQWAGPEHWKIKRIKENTKEDTPKQKRKEREPFEIDFPAPMTQAMADMLYTPASSSSAISLPKTQWKSRTRNLLPDDKHFNSRQLLRLFLKPKARLGARRNGVANQSRGPPERNGEADVDDAYWTHDNGPIQGEDQAPRGDYDANFFQDDGLDQPAGGMEDDDDIFADAREMFSPPVDGAEGVLEPMRDALDGSQEAAFGAQLVAQSRRVRPEYVQYARVAKKVDVRRLKEELWRGIGYDESLPPAPPTSSESVAAADKQSEDECLRFTDIMNSLQEVYPKQAMADISTSYCFICLLHLANEKGLVLNNEEGFTDLGIRRDLTFDSASAAEG</sequence>
<name>A0A6A6HHB4_VIRVR</name>
<evidence type="ECO:0000256" key="6">
    <source>
        <dbReference type="ARBA" id="ARBA00022490"/>
    </source>
</evidence>
<dbReference type="GO" id="GO:0007076">
    <property type="term" value="P:mitotic chromosome condensation"/>
    <property type="evidence" value="ECO:0007669"/>
    <property type="project" value="InterPro"/>
</dbReference>
<dbReference type="AlphaFoldDB" id="A0A6A6HHB4"/>
<keyword evidence="14" id="KW-1185">Reference proteome</keyword>